<dbReference type="PANTHER" id="PTHR43004:SF19">
    <property type="entry name" value="BINDING MONOOXYGENASE, PUTATIVE (JCVI)-RELATED"/>
    <property type="match status" value="1"/>
</dbReference>
<keyword evidence="2" id="KW-0285">Flavoprotein</keyword>
<dbReference type="PRINTS" id="PR00420">
    <property type="entry name" value="RNGMNOXGNASE"/>
</dbReference>
<feature type="domain" description="FAD-binding" evidence="4">
    <location>
        <begin position="3"/>
        <end position="341"/>
    </location>
</feature>
<evidence type="ECO:0000256" key="2">
    <source>
        <dbReference type="ARBA" id="ARBA00022630"/>
    </source>
</evidence>
<dbReference type="PANTHER" id="PTHR43004">
    <property type="entry name" value="TRK SYSTEM POTASSIUM UPTAKE PROTEIN"/>
    <property type="match status" value="1"/>
</dbReference>
<dbReference type="InterPro" id="IPR002938">
    <property type="entry name" value="FAD-bd"/>
</dbReference>
<dbReference type="InterPro" id="IPR050641">
    <property type="entry name" value="RIFMO-like"/>
</dbReference>
<evidence type="ECO:0000313" key="6">
    <source>
        <dbReference type="Proteomes" id="UP000622552"/>
    </source>
</evidence>
<evidence type="ECO:0000313" key="5">
    <source>
        <dbReference type="EMBL" id="MBG6137273.1"/>
    </source>
</evidence>
<dbReference type="EMBL" id="JADOUF010000001">
    <property type="protein sequence ID" value="MBG6137273.1"/>
    <property type="molecule type" value="Genomic_DNA"/>
</dbReference>
<dbReference type="RefSeq" id="WP_197004154.1">
    <property type="nucleotide sequence ID" value="NZ_BONS01000020.1"/>
</dbReference>
<evidence type="ECO:0000256" key="1">
    <source>
        <dbReference type="ARBA" id="ARBA00001974"/>
    </source>
</evidence>
<dbReference type="Gene3D" id="3.40.30.120">
    <property type="match status" value="1"/>
</dbReference>
<gene>
    <name evidence="5" type="ORF">IW245_003467</name>
</gene>
<dbReference type="Proteomes" id="UP000622552">
    <property type="component" value="Unassembled WGS sequence"/>
</dbReference>
<reference evidence="5" key="1">
    <citation type="submission" date="2020-11" db="EMBL/GenBank/DDBJ databases">
        <title>Sequencing the genomes of 1000 actinobacteria strains.</title>
        <authorList>
            <person name="Klenk H.-P."/>
        </authorList>
    </citation>
    <scope>NUCLEOTIDE SEQUENCE</scope>
    <source>
        <strain evidence="5">DSM 45356</strain>
    </source>
</reference>
<dbReference type="Gene3D" id="3.30.70.2450">
    <property type="match status" value="1"/>
</dbReference>
<sequence>MGEILVVGAGPTGLTMAAELARHGAAVRIVDRATAPATTSRALVVQPRTLELFDDLGVVDAALAAGTRADSVNLVFDRERRARIDVSGLLTEPETHTEYPWLFSLSQHETERVLTDHLASLGVGVERGVTLTGLTQDPDGVTALLDGRAVRFDWVVGCDGARSAVRTAIGMPFEGATYAEEFIMADARLDWELPDGDLYVFPSRSGFLAAFAMPGAGRFRIFGNVGAHGSPDYSEPTHEEFQTMLDERLPLPARVVEEYWVSRYRLHRRGVPRYRDGRVFLVGDAAHVHSPAGAQGMNTGIQDAYNLAWKLARACRGPASDSLLDSYHAERHPVGQRLLRTTDRMFSVISGQGAVARFARGHVGPVLARRVLGRESVRRWLIGTFAQLRISYPDSPLNARDGGWRDGPAPGDRAREASLGTGRVYDVLRGTHHTVLLFGEWTGLAARIEETYRGRVVARVVGADETAARVAYGVSGSGGFVIRPDKYIAYRADPLDPEHLLADLAARL</sequence>
<dbReference type="GO" id="GO:0071949">
    <property type="term" value="F:FAD binding"/>
    <property type="evidence" value="ECO:0007669"/>
    <property type="project" value="InterPro"/>
</dbReference>
<evidence type="ECO:0000259" key="4">
    <source>
        <dbReference type="Pfam" id="PF01494"/>
    </source>
</evidence>
<dbReference type="Gene3D" id="3.50.50.60">
    <property type="entry name" value="FAD/NAD(P)-binding domain"/>
    <property type="match status" value="1"/>
</dbReference>
<dbReference type="InterPro" id="IPR036188">
    <property type="entry name" value="FAD/NAD-bd_sf"/>
</dbReference>
<organism evidence="5 6">
    <name type="scientific">Longispora fulva</name>
    <dbReference type="NCBI Taxonomy" id="619741"/>
    <lineage>
        <taxon>Bacteria</taxon>
        <taxon>Bacillati</taxon>
        <taxon>Actinomycetota</taxon>
        <taxon>Actinomycetes</taxon>
        <taxon>Micromonosporales</taxon>
        <taxon>Micromonosporaceae</taxon>
        <taxon>Longispora</taxon>
    </lineage>
</organism>
<dbReference type="AlphaFoldDB" id="A0A8J7GIV2"/>
<keyword evidence="3" id="KW-0274">FAD</keyword>
<comment type="caution">
    <text evidence="5">The sequence shown here is derived from an EMBL/GenBank/DDBJ whole genome shotgun (WGS) entry which is preliminary data.</text>
</comment>
<name>A0A8J7GIV2_9ACTN</name>
<dbReference type="SUPFAM" id="SSF51905">
    <property type="entry name" value="FAD/NAD(P)-binding domain"/>
    <property type="match status" value="1"/>
</dbReference>
<dbReference type="Pfam" id="PF21274">
    <property type="entry name" value="Rng_hyd_C"/>
    <property type="match status" value="1"/>
</dbReference>
<proteinExistence type="predicted"/>
<keyword evidence="6" id="KW-1185">Reference proteome</keyword>
<evidence type="ECO:0000256" key="3">
    <source>
        <dbReference type="ARBA" id="ARBA00022827"/>
    </source>
</evidence>
<dbReference type="Pfam" id="PF01494">
    <property type="entry name" value="FAD_binding_3"/>
    <property type="match status" value="1"/>
</dbReference>
<comment type="cofactor">
    <cofactor evidence="1">
        <name>FAD</name>
        <dbReference type="ChEBI" id="CHEBI:57692"/>
    </cofactor>
</comment>
<dbReference type="GO" id="GO:0016709">
    <property type="term" value="F:oxidoreductase activity, acting on paired donors, with incorporation or reduction of molecular oxygen, NAD(P)H as one donor, and incorporation of one atom of oxygen"/>
    <property type="evidence" value="ECO:0007669"/>
    <property type="project" value="UniProtKB-ARBA"/>
</dbReference>
<accession>A0A8J7GIV2</accession>
<protein>
    <submittedName>
        <fullName evidence="5">2-polyprenyl-6-methoxyphenol hydroxylase-like FAD-dependent oxidoreductase</fullName>
    </submittedName>
</protein>